<dbReference type="EMBL" id="PIPL01000001">
    <property type="protein sequence ID" value="RUO26867.1"/>
    <property type="molecule type" value="Genomic_DNA"/>
</dbReference>
<keyword evidence="2" id="KW-1185">Reference proteome</keyword>
<dbReference type="Proteomes" id="UP000288293">
    <property type="component" value="Unassembled WGS sequence"/>
</dbReference>
<organism evidence="1 2">
    <name type="scientific">Aliidiomarina minuta</name>
    <dbReference type="NCBI Taxonomy" id="880057"/>
    <lineage>
        <taxon>Bacteria</taxon>
        <taxon>Pseudomonadati</taxon>
        <taxon>Pseudomonadota</taxon>
        <taxon>Gammaproteobacteria</taxon>
        <taxon>Alteromonadales</taxon>
        <taxon>Idiomarinaceae</taxon>
        <taxon>Aliidiomarina</taxon>
    </lineage>
</organism>
<evidence type="ECO:0000313" key="2">
    <source>
        <dbReference type="Proteomes" id="UP000288293"/>
    </source>
</evidence>
<name>A0A432W9N7_9GAMM</name>
<comment type="caution">
    <text evidence="1">The sequence shown here is derived from an EMBL/GenBank/DDBJ whole genome shotgun (WGS) entry which is preliminary data.</text>
</comment>
<accession>A0A432W9N7</accession>
<reference evidence="1 2" key="1">
    <citation type="journal article" date="2011" name="Front. Microbiol.">
        <title>Genomic signatures of strain selection and enhancement in Bacillus atrophaeus var. globigii, a historical biowarfare simulant.</title>
        <authorList>
            <person name="Gibbons H.S."/>
            <person name="Broomall S.M."/>
            <person name="McNew L.A."/>
            <person name="Daligault H."/>
            <person name="Chapman C."/>
            <person name="Bruce D."/>
            <person name="Karavis M."/>
            <person name="Krepps M."/>
            <person name="McGregor P.A."/>
            <person name="Hong C."/>
            <person name="Park K.H."/>
            <person name="Akmal A."/>
            <person name="Feldman A."/>
            <person name="Lin J.S."/>
            <person name="Chang W.E."/>
            <person name="Higgs B.W."/>
            <person name="Demirev P."/>
            <person name="Lindquist J."/>
            <person name="Liem A."/>
            <person name="Fochler E."/>
            <person name="Read T.D."/>
            <person name="Tapia R."/>
            <person name="Johnson S."/>
            <person name="Bishop-Lilly K.A."/>
            <person name="Detter C."/>
            <person name="Han C."/>
            <person name="Sozhamannan S."/>
            <person name="Rosenzweig C.N."/>
            <person name="Skowronski E.W."/>
        </authorList>
    </citation>
    <scope>NUCLEOTIDE SEQUENCE [LARGE SCALE GENOMIC DNA]</scope>
    <source>
        <strain evidence="1 2">MLST1</strain>
    </source>
</reference>
<gene>
    <name evidence="1" type="ORF">CWE09_09310</name>
</gene>
<proteinExistence type="predicted"/>
<protein>
    <submittedName>
        <fullName evidence="1">Uncharacterized protein</fullName>
    </submittedName>
</protein>
<evidence type="ECO:0000313" key="1">
    <source>
        <dbReference type="EMBL" id="RUO26867.1"/>
    </source>
</evidence>
<sequence>MALTPKGYRLTPLYDALSAHGFAQVGNLHPKKIKMAMAVNSKNRHYHWHTIFPRHWKSHAESVGYDIERMDSVIANITSKLEASLDIASEEAASISIRAEQTAEAVRKGTLRALGRFKPSVETG</sequence>
<dbReference type="AlphaFoldDB" id="A0A432W9N7"/>